<name>A0ABR3DP93_NEUIN</name>
<comment type="caution">
    <text evidence="1">The sequence shown here is derived from an EMBL/GenBank/DDBJ whole genome shotgun (WGS) entry which is preliminary data.</text>
</comment>
<keyword evidence="2" id="KW-1185">Reference proteome</keyword>
<reference evidence="1 2" key="1">
    <citation type="submission" date="2023-09" db="EMBL/GenBank/DDBJ databases">
        <title>Multi-omics analysis of a traditional fermented food reveals byproduct-associated fungal strains for waste-to-food upcycling.</title>
        <authorList>
            <consortium name="Lawrence Berkeley National Laboratory"/>
            <person name="Rekdal V.M."/>
            <person name="Villalobos-Escobedo J.M."/>
            <person name="Rodriguez-Valeron N."/>
            <person name="Garcia M.O."/>
            <person name="Vasquez D.P."/>
            <person name="Damayanti I."/>
            <person name="Sorensen P.M."/>
            <person name="Baidoo E.E."/>
            <person name="De Carvalho A.C."/>
            <person name="Riley R."/>
            <person name="Lipzen A."/>
            <person name="He G."/>
            <person name="Yan M."/>
            <person name="Haridas S."/>
            <person name="Daum C."/>
            <person name="Yoshinaga Y."/>
            <person name="Ng V."/>
            <person name="Grigoriev I.V."/>
            <person name="Munk R."/>
            <person name="Nuraida L."/>
            <person name="Wijaya C.H."/>
            <person name="Morales P.-C."/>
            <person name="Keasling J.D."/>
        </authorList>
    </citation>
    <scope>NUCLEOTIDE SEQUENCE [LARGE SCALE GENOMIC DNA]</scope>
    <source>
        <strain evidence="1 2">FGSC 2613</strain>
    </source>
</reference>
<organism evidence="1 2">
    <name type="scientific">Neurospora intermedia</name>
    <dbReference type="NCBI Taxonomy" id="5142"/>
    <lineage>
        <taxon>Eukaryota</taxon>
        <taxon>Fungi</taxon>
        <taxon>Dikarya</taxon>
        <taxon>Ascomycota</taxon>
        <taxon>Pezizomycotina</taxon>
        <taxon>Sordariomycetes</taxon>
        <taxon>Sordariomycetidae</taxon>
        <taxon>Sordariales</taxon>
        <taxon>Sordariaceae</taxon>
        <taxon>Neurospora</taxon>
    </lineage>
</organism>
<protein>
    <submittedName>
        <fullName evidence="1">Uncharacterized protein</fullName>
    </submittedName>
</protein>
<proteinExistence type="predicted"/>
<evidence type="ECO:0000313" key="2">
    <source>
        <dbReference type="Proteomes" id="UP001451303"/>
    </source>
</evidence>
<accession>A0ABR3DP93</accession>
<dbReference type="Proteomes" id="UP001451303">
    <property type="component" value="Unassembled WGS sequence"/>
</dbReference>
<gene>
    <name evidence="1" type="ORF">QR685DRAFT_430300</name>
</gene>
<dbReference type="EMBL" id="JAVLET010000001">
    <property type="protein sequence ID" value="KAL0474485.1"/>
    <property type="molecule type" value="Genomic_DNA"/>
</dbReference>
<evidence type="ECO:0000313" key="1">
    <source>
        <dbReference type="EMBL" id="KAL0474485.1"/>
    </source>
</evidence>
<sequence length="59" mass="6417">MSGEGANVCWSSMRSVHGLPCVPSVLRMATRRLDCGIFQLFQGHYLGHSIRLVLAAADT</sequence>